<feature type="chain" id="PRO_5011560623" description="SH3b domain-containing protein" evidence="1">
    <location>
        <begin position="24"/>
        <end position="219"/>
    </location>
</feature>
<evidence type="ECO:0000256" key="1">
    <source>
        <dbReference type="SAM" id="SignalP"/>
    </source>
</evidence>
<gene>
    <name evidence="3" type="ORF">SAMN05216245_104124</name>
</gene>
<dbReference type="OrthoDB" id="43070at2"/>
<name>A0A1I1ZV78_9FIRM</name>
<evidence type="ECO:0000313" key="4">
    <source>
        <dbReference type="Proteomes" id="UP000198896"/>
    </source>
</evidence>
<keyword evidence="4" id="KW-1185">Reference proteome</keyword>
<organism evidence="3 4">
    <name type="scientific">Succiniclasticum ruminis DSM 9236</name>
    <dbReference type="NCBI Taxonomy" id="1123323"/>
    <lineage>
        <taxon>Bacteria</taxon>
        <taxon>Bacillati</taxon>
        <taxon>Bacillota</taxon>
        <taxon>Negativicutes</taxon>
        <taxon>Acidaminococcales</taxon>
        <taxon>Acidaminococcaceae</taxon>
        <taxon>Succiniclasticum</taxon>
    </lineage>
</organism>
<dbReference type="Proteomes" id="UP000198896">
    <property type="component" value="Unassembled WGS sequence"/>
</dbReference>
<dbReference type="STRING" id="1123323.SAMN05216245_104124"/>
<feature type="signal peptide" evidence="1">
    <location>
        <begin position="1"/>
        <end position="23"/>
    </location>
</feature>
<dbReference type="InterPro" id="IPR003646">
    <property type="entry name" value="SH3-like_bac-type"/>
</dbReference>
<accession>A0A1I1ZV78</accession>
<feature type="domain" description="SH3b" evidence="2">
    <location>
        <begin position="33"/>
        <end position="98"/>
    </location>
</feature>
<dbReference type="AlphaFoldDB" id="A0A1I1ZV78"/>
<keyword evidence="1" id="KW-0732">Signal</keyword>
<evidence type="ECO:0000313" key="3">
    <source>
        <dbReference type="EMBL" id="SFE35526.1"/>
    </source>
</evidence>
<dbReference type="EMBL" id="FONL01000004">
    <property type="protein sequence ID" value="SFE35526.1"/>
    <property type="molecule type" value="Genomic_DNA"/>
</dbReference>
<evidence type="ECO:0000259" key="2">
    <source>
        <dbReference type="PROSITE" id="PS51781"/>
    </source>
</evidence>
<dbReference type="Gene3D" id="2.30.30.40">
    <property type="entry name" value="SH3 Domains"/>
    <property type="match status" value="1"/>
</dbReference>
<dbReference type="SMART" id="SM00287">
    <property type="entry name" value="SH3b"/>
    <property type="match status" value="1"/>
</dbReference>
<dbReference type="RefSeq" id="WP_093913155.1">
    <property type="nucleotide sequence ID" value="NZ_FONL01000004.1"/>
</dbReference>
<reference evidence="3 4" key="1">
    <citation type="submission" date="2016-10" db="EMBL/GenBank/DDBJ databases">
        <authorList>
            <person name="de Groot N.N."/>
        </authorList>
    </citation>
    <scope>NUCLEOTIDE SEQUENCE [LARGE SCALE GENOMIC DNA]</scope>
    <source>
        <strain evidence="3 4">DSM 9236</strain>
    </source>
</reference>
<protein>
    <recommendedName>
        <fullName evidence="2">SH3b domain-containing protein</fullName>
    </recommendedName>
</protein>
<sequence>MRKIILLVLLFAVLFLNGLTAEAFPTGENPVVGQTYYITGRNVWIRDEPNTNIEAIASYRFGEPVTLLGVEGGGKWAHVRLCNGWDRYVHMDYVGPMSVVKEKQKNTSLLLITLDRIYDDIERLMESMYPNGPNDKAPSPVQRISSCKALMQRLNDVSINLENSAASVNAKNDIREFIGKMGTLINALAEWDNGGEEKYTPYFLDTFMPVYDRVGDLYR</sequence>
<proteinExistence type="predicted"/>
<dbReference type="PROSITE" id="PS51781">
    <property type="entry name" value="SH3B"/>
    <property type="match status" value="1"/>
</dbReference>